<feature type="domain" description="ABC transporter" evidence="5">
    <location>
        <begin position="7"/>
        <end position="254"/>
    </location>
</feature>
<dbReference type="PANTHER" id="PTHR43776">
    <property type="entry name" value="TRANSPORT ATP-BINDING PROTEIN"/>
    <property type="match status" value="1"/>
</dbReference>
<keyword evidence="3" id="KW-0547">Nucleotide-binding</keyword>
<dbReference type="AlphaFoldDB" id="A0A1H3HKJ1"/>
<name>A0A1H3HKJ1_EUBBA</name>
<dbReference type="Proteomes" id="UP000199652">
    <property type="component" value="Unassembled WGS sequence"/>
</dbReference>
<dbReference type="EMBL" id="FNOU01000018">
    <property type="protein sequence ID" value="SDY16021.1"/>
    <property type="molecule type" value="Genomic_DNA"/>
</dbReference>
<evidence type="ECO:0000313" key="7">
    <source>
        <dbReference type="Proteomes" id="UP000199652"/>
    </source>
</evidence>
<comment type="similarity">
    <text evidence="1">Belongs to the ABC transporter superfamily.</text>
</comment>
<dbReference type="InterPro" id="IPR003439">
    <property type="entry name" value="ABC_transporter-like_ATP-bd"/>
</dbReference>
<dbReference type="InterPro" id="IPR050319">
    <property type="entry name" value="ABC_transp_ATP-bind"/>
</dbReference>
<dbReference type="RefSeq" id="WP_090246184.1">
    <property type="nucleotide sequence ID" value="NZ_FNOU01000018.1"/>
</dbReference>
<dbReference type="PANTHER" id="PTHR43776:SF7">
    <property type="entry name" value="D,D-DIPEPTIDE TRANSPORT ATP-BINDING PROTEIN DDPF-RELATED"/>
    <property type="match status" value="1"/>
</dbReference>
<dbReference type="STRING" id="1528.SAMN04488579_11821"/>
<dbReference type="PROSITE" id="PS50893">
    <property type="entry name" value="ABC_TRANSPORTER_2"/>
    <property type="match status" value="1"/>
</dbReference>
<dbReference type="Pfam" id="PF08352">
    <property type="entry name" value="oligo_HPY"/>
    <property type="match status" value="1"/>
</dbReference>
<evidence type="ECO:0000256" key="3">
    <source>
        <dbReference type="ARBA" id="ARBA00022741"/>
    </source>
</evidence>
<proteinExistence type="inferred from homology"/>
<dbReference type="InterPro" id="IPR013563">
    <property type="entry name" value="Oligopep_ABC_C"/>
</dbReference>
<sequence>MTTESILDVNGLTHTFPLTKKQVIPAVDNISFTIPRGEIFGLVGESGSGKSTVARCIMNLYRPAPGQIRFKGIDLGDPKSLRQHKKILNTKRQLIFQDSNSSLNQRMRVADIITEPMKINHIPYPRGSARAEAEFQLRTVGLDTGTLDLYPSELSGGQRQRVAIARALSMNPELLVADEPIASLDVSIQAQIVNLFKHLQEEHGFTFLFIAHDLAMVEYLCDRVGVMVSGKLVEIAPTAVLFNNPMHPYTQALLSAIPKPDPLRERARQMGAFSPPGFHSQGVMEAVGPDHYILTERGATGCPKAMPSFTMEKRFSSSC</sequence>
<dbReference type="CDD" id="cd03257">
    <property type="entry name" value="ABC_NikE_OppD_transporters"/>
    <property type="match status" value="1"/>
</dbReference>
<evidence type="ECO:0000256" key="1">
    <source>
        <dbReference type="ARBA" id="ARBA00005417"/>
    </source>
</evidence>
<evidence type="ECO:0000256" key="4">
    <source>
        <dbReference type="ARBA" id="ARBA00022840"/>
    </source>
</evidence>
<evidence type="ECO:0000313" key="6">
    <source>
        <dbReference type="EMBL" id="SDY16021.1"/>
    </source>
</evidence>
<accession>A0A1H3HKJ1</accession>
<dbReference type="GO" id="GO:0055085">
    <property type="term" value="P:transmembrane transport"/>
    <property type="evidence" value="ECO:0007669"/>
    <property type="project" value="UniProtKB-ARBA"/>
</dbReference>
<dbReference type="InterPro" id="IPR017871">
    <property type="entry name" value="ABC_transporter-like_CS"/>
</dbReference>
<dbReference type="OrthoDB" id="9809450at2"/>
<dbReference type="Gene3D" id="3.40.50.300">
    <property type="entry name" value="P-loop containing nucleotide triphosphate hydrolases"/>
    <property type="match status" value="1"/>
</dbReference>
<organism evidence="6 7">
    <name type="scientific">Eubacterium barkeri</name>
    <name type="common">Clostridium barkeri</name>
    <dbReference type="NCBI Taxonomy" id="1528"/>
    <lineage>
        <taxon>Bacteria</taxon>
        <taxon>Bacillati</taxon>
        <taxon>Bacillota</taxon>
        <taxon>Clostridia</taxon>
        <taxon>Eubacteriales</taxon>
        <taxon>Eubacteriaceae</taxon>
        <taxon>Eubacterium</taxon>
    </lineage>
</organism>
<dbReference type="GO" id="GO:0016887">
    <property type="term" value="F:ATP hydrolysis activity"/>
    <property type="evidence" value="ECO:0007669"/>
    <property type="project" value="InterPro"/>
</dbReference>
<reference evidence="7" key="1">
    <citation type="submission" date="2016-10" db="EMBL/GenBank/DDBJ databases">
        <authorList>
            <person name="Varghese N."/>
            <person name="Submissions S."/>
        </authorList>
    </citation>
    <scope>NUCLEOTIDE SEQUENCE [LARGE SCALE GENOMIC DNA]</scope>
    <source>
        <strain evidence="7">VPI 5359</strain>
    </source>
</reference>
<dbReference type="PROSITE" id="PS00211">
    <property type="entry name" value="ABC_TRANSPORTER_1"/>
    <property type="match status" value="1"/>
</dbReference>
<protein>
    <submittedName>
        <fullName evidence="6">Oligopeptide transport system ATP-binding protein</fullName>
    </submittedName>
</protein>
<dbReference type="SMART" id="SM00382">
    <property type="entry name" value="AAA"/>
    <property type="match status" value="1"/>
</dbReference>
<dbReference type="InterPro" id="IPR003593">
    <property type="entry name" value="AAA+_ATPase"/>
</dbReference>
<dbReference type="Pfam" id="PF00005">
    <property type="entry name" value="ABC_tran"/>
    <property type="match status" value="1"/>
</dbReference>
<evidence type="ECO:0000259" key="5">
    <source>
        <dbReference type="PROSITE" id="PS50893"/>
    </source>
</evidence>
<dbReference type="GO" id="GO:0015833">
    <property type="term" value="P:peptide transport"/>
    <property type="evidence" value="ECO:0007669"/>
    <property type="project" value="InterPro"/>
</dbReference>
<keyword evidence="4 6" id="KW-0067">ATP-binding</keyword>
<keyword evidence="2" id="KW-0813">Transport</keyword>
<dbReference type="InterPro" id="IPR027417">
    <property type="entry name" value="P-loop_NTPase"/>
</dbReference>
<gene>
    <name evidence="6" type="ORF">SAMN04488579_11821</name>
</gene>
<evidence type="ECO:0000256" key="2">
    <source>
        <dbReference type="ARBA" id="ARBA00022448"/>
    </source>
</evidence>
<dbReference type="SUPFAM" id="SSF52540">
    <property type="entry name" value="P-loop containing nucleoside triphosphate hydrolases"/>
    <property type="match status" value="1"/>
</dbReference>
<keyword evidence="7" id="KW-1185">Reference proteome</keyword>
<dbReference type="GO" id="GO:0005524">
    <property type="term" value="F:ATP binding"/>
    <property type="evidence" value="ECO:0007669"/>
    <property type="project" value="UniProtKB-KW"/>
</dbReference>